<evidence type="ECO:0000256" key="1">
    <source>
        <dbReference type="ARBA" id="ARBA00000632"/>
    </source>
</evidence>
<organism evidence="10">
    <name type="scientific">Accumulibacter regalis</name>
    <dbReference type="NCBI Taxonomy" id="522306"/>
    <lineage>
        <taxon>Bacteria</taxon>
        <taxon>Pseudomonadati</taxon>
        <taxon>Pseudomonadota</taxon>
        <taxon>Betaproteobacteria</taxon>
        <taxon>Candidatus Accumulibacter</taxon>
    </lineage>
</organism>
<evidence type="ECO:0000256" key="2">
    <source>
        <dbReference type="ARBA" id="ARBA00022529"/>
    </source>
</evidence>
<dbReference type="InterPro" id="IPR034690">
    <property type="entry name" value="Endolysin_T4_type"/>
</dbReference>
<dbReference type="CAZy" id="GH24">
    <property type="family name" value="Glycoside Hydrolase Family 24"/>
</dbReference>
<keyword evidence="3 7" id="KW-0081">Bacteriolytic enzyme</keyword>
<dbReference type="GO" id="GO:0031640">
    <property type="term" value="P:killing of cells of another organism"/>
    <property type="evidence" value="ECO:0007669"/>
    <property type="project" value="UniProtKB-KW"/>
</dbReference>
<dbReference type="GO" id="GO:0016998">
    <property type="term" value="P:cell wall macromolecule catabolic process"/>
    <property type="evidence" value="ECO:0007669"/>
    <property type="project" value="InterPro"/>
</dbReference>
<accession>C7RLV4</accession>
<gene>
    <name evidence="10" type="ordered locus">CAP2UW1_1906</name>
</gene>
<dbReference type="GO" id="GO:0003796">
    <property type="term" value="F:lysozyme activity"/>
    <property type="evidence" value="ECO:0007669"/>
    <property type="project" value="UniProtKB-EC"/>
</dbReference>
<dbReference type="GO" id="GO:0009253">
    <property type="term" value="P:peptidoglycan catabolic process"/>
    <property type="evidence" value="ECO:0007669"/>
    <property type="project" value="InterPro"/>
</dbReference>
<evidence type="ECO:0000256" key="3">
    <source>
        <dbReference type="ARBA" id="ARBA00022638"/>
    </source>
</evidence>
<evidence type="ECO:0000256" key="8">
    <source>
        <dbReference type="SAM" id="SignalP"/>
    </source>
</evidence>
<dbReference type="InterPro" id="IPR023346">
    <property type="entry name" value="Lysozyme-like_dom_sf"/>
</dbReference>
<evidence type="ECO:0000256" key="5">
    <source>
        <dbReference type="ARBA" id="ARBA00023200"/>
    </source>
</evidence>
<keyword evidence="6 7" id="KW-0326">Glycosidase</keyword>
<comment type="similarity">
    <text evidence="7">Belongs to the glycosyl hydrolase 24 family.</text>
</comment>
<sequence precursor="true">MKNTNRCGLGACAIIGSLVWAIGTVSAQEGSAQQDPAASEPASVVASKSFRLAVENSATLAGGLSVQLNKSFLREGDALVVTVDVPRDGYLYLVSVGPDDVATVLFPNRSQRDNEVPVGQVTIPSEQMKFDLKVTKPHGATVVAAFLSKEALDVYESGGGERDAQGAMQEAFARLSVGSLRQIEKLAAKSFRVERQAAPLLGGLAHALVCAPSGPCDIARVVTAAGDFPSEARLTPGILLEPPLDVSLPKGVRLRPVPDKGIALAKVSEGFVPRLYNDGSRFCSIGYGHVVKKAPCDTNEPVALRRGISELQGAVLLVEDMRRAQRAVLGLVKTDLTDGQYAALCDFTYNVGARKLQNSTLLKAINAGEHERVPAQLRRWTLADGKDYRGLKTRREREIGLYFEGQPIPKAPPGDDEITPIDIRVGE</sequence>
<dbReference type="InterPro" id="IPR033907">
    <property type="entry name" value="Endolysin_autolysin"/>
</dbReference>
<keyword evidence="5" id="KW-1035">Host cytoplasm</keyword>
<dbReference type="GO" id="GO:0042742">
    <property type="term" value="P:defense response to bacterium"/>
    <property type="evidence" value="ECO:0007669"/>
    <property type="project" value="UniProtKB-KW"/>
</dbReference>
<comment type="catalytic activity">
    <reaction evidence="1 7">
        <text>Hydrolysis of (1-&gt;4)-beta-linkages between N-acetylmuramic acid and N-acetyl-D-glucosamine residues in a peptidoglycan and between N-acetyl-D-glucosamine residues in chitodextrins.</text>
        <dbReference type="EC" id="3.2.1.17"/>
    </reaction>
</comment>
<dbReference type="KEGG" id="app:CAP2UW1_1906"/>
<dbReference type="InterPro" id="IPR002196">
    <property type="entry name" value="Glyco_hydro_24"/>
</dbReference>
<dbReference type="Pfam" id="PF00959">
    <property type="entry name" value="Phage_lysozyme"/>
    <property type="match status" value="1"/>
</dbReference>
<keyword evidence="8" id="KW-0732">Signal</keyword>
<dbReference type="PANTHER" id="PTHR38107:SF3">
    <property type="entry name" value="LYSOZYME RRRD-RELATED"/>
    <property type="match status" value="1"/>
</dbReference>
<feature type="signal peptide" evidence="8">
    <location>
        <begin position="1"/>
        <end position="27"/>
    </location>
</feature>
<keyword evidence="2 7" id="KW-0929">Antimicrobial</keyword>
<protein>
    <recommendedName>
        <fullName evidence="7">Lysozyme</fullName>
        <ecNumber evidence="7">3.2.1.17</ecNumber>
    </recommendedName>
</protein>
<dbReference type="AlphaFoldDB" id="C7RLV4"/>
<dbReference type="STRING" id="522306.CAP2UW1_1906"/>
<reference evidence="10" key="1">
    <citation type="submission" date="2009-08" db="EMBL/GenBank/DDBJ databases">
        <authorList>
            <consortium name="US DOE Joint Genome Institute"/>
            <person name="Lucas S."/>
            <person name="Copeland A."/>
            <person name="Lapidus A."/>
            <person name="Glavina del Rio T."/>
            <person name="Dalin E."/>
            <person name="Tice H."/>
            <person name="Bruce D."/>
            <person name="Barry K."/>
            <person name="Pitluck S."/>
            <person name="Lowry S."/>
            <person name="Larimer F."/>
            <person name="Land M."/>
            <person name="Hauser L."/>
            <person name="Kyrpides N."/>
            <person name="Ivanova N."/>
            <person name="McMahon K.D."/>
            <person name="Hugenholtz P."/>
        </authorList>
    </citation>
    <scope>NUCLEOTIDE SEQUENCE</scope>
    <source>
        <strain evidence="10">UW-1</strain>
    </source>
</reference>
<dbReference type="Gene3D" id="1.10.530.40">
    <property type="match status" value="1"/>
</dbReference>
<proteinExistence type="inferred from homology"/>
<reference evidence="10" key="2">
    <citation type="submission" date="2009-09" db="EMBL/GenBank/DDBJ databases">
        <title>Complete sequence of chromosome of Candidatus Accumulibacter phosphatis clade IIA str. UW-1.</title>
        <authorList>
            <consortium name="US DOE Joint Genome Institute"/>
            <person name="Martin H.G."/>
            <person name="Ivanova N."/>
            <person name="Kunin V."/>
            <person name="Warnecke F."/>
            <person name="Barry K."/>
            <person name="He S."/>
            <person name="Salamov A."/>
            <person name="Szeto E."/>
            <person name="Dalin E."/>
            <person name="Pangilinan J.L."/>
            <person name="Lapidus A."/>
            <person name="Lowry S."/>
            <person name="Kyrpides N.C."/>
            <person name="McMahon K.D."/>
            <person name="Hugenholtz P."/>
        </authorList>
    </citation>
    <scope>NUCLEOTIDE SEQUENCE [LARGE SCALE GENOMIC DNA]</scope>
    <source>
        <strain evidence="10">UW-1</strain>
    </source>
</reference>
<evidence type="ECO:0000256" key="7">
    <source>
        <dbReference type="RuleBase" id="RU003788"/>
    </source>
</evidence>
<evidence type="ECO:0000256" key="4">
    <source>
        <dbReference type="ARBA" id="ARBA00022801"/>
    </source>
</evidence>
<dbReference type="PANTHER" id="PTHR38107">
    <property type="match status" value="1"/>
</dbReference>
<dbReference type="HAMAP" id="MF_04110">
    <property type="entry name" value="ENDOLYSIN_T4"/>
    <property type="match status" value="1"/>
</dbReference>
<dbReference type="InterPro" id="IPR023347">
    <property type="entry name" value="Lysozyme_dom_sf"/>
</dbReference>
<feature type="domain" description="DUF4384" evidence="9">
    <location>
        <begin position="73"/>
        <end position="150"/>
    </location>
</feature>
<keyword evidence="4 7" id="KW-0378">Hydrolase</keyword>
<dbReference type="EC" id="3.2.1.17" evidence="7"/>
<dbReference type="eggNOG" id="COG3772">
    <property type="taxonomic scope" value="Bacteria"/>
</dbReference>
<dbReference type="Pfam" id="PF14326">
    <property type="entry name" value="DUF4384"/>
    <property type="match status" value="1"/>
</dbReference>
<dbReference type="InterPro" id="IPR051018">
    <property type="entry name" value="Bacteriophage_GH24"/>
</dbReference>
<name>C7RLV4_ACCRE</name>
<dbReference type="CDD" id="cd00737">
    <property type="entry name" value="lyz_endolysin_autolysin"/>
    <property type="match status" value="1"/>
</dbReference>
<evidence type="ECO:0000313" key="10">
    <source>
        <dbReference type="EMBL" id="ACV35203.1"/>
    </source>
</evidence>
<evidence type="ECO:0000256" key="6">
    <source>
        <dbReference type="ARBA" id="ARBA00023295"/>
    </source>
</evidence>
<dbReference type="HOGENOM" id="CLU_641952_0_0_4"/>
<evidence type="ECO:0000259" key="9">
    <source>
        <dbReference type="Pfam" id="PF14326"/>
    </source>
</evidence>
<feature type="chain" id="PRO_5002983654" description="Lysozyme" evidence="8">
    <location>
        <begin position="28"/>
        <end position="427"/>
    </location>
</feature>
<dbReference type="SUPFAM" id="SSF53955">
    <property type="entry name" value="Lysozyme-like"/>
    <property type="match status" value="1"/>
</dbReference>
<dbReference type="InterPro" id="IPR025493">
    <property type="entry name" value="DUF4384"/>
</dbReference>
<dbReference type="EMBL" id="CP001715">
    <property type="protein sequence ID" value="ACV35203.1"/>
    <property type="molecule type" value="Genomic_DNA"/>
</dbReference>